<keyword evidence="2" id="KW-1185">Reference proteome</keyword>
<gene>
    <name evidence="1" type="ORF">NUW58_g968</name>
</gene>
<sequence length="567" mass="64384">MSSIATAGWSPQRPRLNTITAANYAEAVHEFVRHPTGVGLAHEALSKFLRRTQPSYITNKNTSKGPFLKLYVFNKESEADIVAAHGLSLTPAPPRNAAHGRDKRRKRRWVLDTPRMFFDCAAFETHQLPTKAESPAQIVLVSGYPSPEWLSVVGAKYKIDPELPARFLHFQVPEKFTESFALPSLPSSSWNILELPTVTIGKTGALKELSSGNIIAMRTEAKGLLRLHHNILTNQIHAPKLCSSVIRNITVLDQSYFAIEQRIWVCLQPKQGIDPWVLIIWTDTGDNGNETSMQPIWDVLPREIQTQGPFLIPATRYRPNTGLYAHKYPSFDSPPIGPRLLRGFETGILLHTSFGRTLRSDLMSKDALYCLTEVMGLAASSENQFLNLIERKLMEYTDDEHDGDAHMLPNLTYLRNVLYRHRSQILRVTDWLKTHRTPQWPTTNDKNAVRSRDNIRQEYDHLLERAHALIAQCQEAIAVLMNTIAIQESRKGIEQSERTKKLAFMALIFAPLSFTTSFFSMNVVELENLRIWQFAVTTVSLLAAALLFYKADLQQISLFLSNRRARF</sequence>
<name>A0ACC1PP30_9PEZI</name>
<evidence type="ECO:0000313" key="2">
    <source>
        <dbReference type="Proteomes" id="UP001143856"/>
    </source>
</evidence>
<comment type="caution">
    <text evidence="1">The sequence shown here is derived from an EMBL/GenBank/DDBJ whole genome shotgun (WGS) entry which is preliminary data.</text>
</comment>
<evidence type="ECO:0000313" key="1">
    <source>
        <dbReference type="EMBL" id="KAJ2996496.1"/>
    </source>
</evidence>
<protein>
    <submittedName>
        <fullName evidence="1">Uncharacterized protein</fullName>
    </submittedName>
</protein>
<organism evidence="1 2">
    <name type="scientific">Xylaria curta</name>
    <dbReference type="NCBI Taxonomy" id="42375"/>
    <lineage>
        <taxon>Eukaryota</taxon>
        <taxon>Fungi</taxon>
        <taxon>Dikarya</taxon>
        <taxon>Ascomycota</taxon>
        <taxon>Pezizomycotina</taxon>
        <taxon>Sordariomycetes</taxon>
        <taxon>Xylariomycetidae</taxon>
        <taxon>Xylariales</taxon>
        <taxon>Xylariaceae</taxon>
        <taxon>Xylaria</taxon>
    </lineage>
</organism>
<reference evidence="1" key="1">
    <citation type="submission" date="2022-10" db="EMBL/GenBank/DDBJ databases">
        <title>Genome Sequence of Xylaria curta.</title>
        <authorList>
            <person name="Buettner E."/>
        </authorList>
    </citation>
    <scope>NUCLEOTIDE SEQUENCE</scope>
    <source>
        <strain evidence="1">Babe10</strain>
    </source>
</reference>
<dbReference type="Proteomes" id="UP001143856">
    <property type="component" value="Unassembled WGS sequence"/>
</dbReference>
<accession>A0ACC1PP30</accession>
<dbReference type="EMBL" id="JAPDGR010000094">
    <property type="protein sequence ID" value="KAJ2996496.1"/>
    <property type="molecule type" value="Genomic_DNA"/>
</dbReference>
<proteinExistence type="predicted"/>